<protein>
    <submittedName>
        <fullName evidence="3">Septum formation initiator</fullName>
    </submittedName>
</protein>
<dbReference type="AlphaFoldDB" id="A0A0F5MML2"/>
<gene>
    <name evidence="3" type="ORF">SZ25_00882</name>
</gene>
<comment type="caution">
    <text evidence="3">The sequence shown here is derived from an EMBL/GenBank/DDBJ whole genome shotgun (WGS) entry which is preliminary data.</text>
</comment>
<dbReference type="Pfam" id="PF04977">
    <property type="entry name" value="DivIC"/>
    <property type="match status" value="1"/>
</dbReference>
<dbReference type="InterPro" id="IPR007060">
    <property type="entry name" value="FtsL/DivIC"/>
</dbReference>
<evidence type="ECO:0000256" key="1">
    <source>
        <dbReference type="SAM" id="Coils"/>
    </source>
</evidence>
<keyword evidence="2" id="KW-0812">Transmembrane</keyword>
<reference evidence="3 4" key="1">
    <citation type="submission" date="2015-02" db="EMBL/GenBank/DDBJ databases">
        <title>Single cell genomics of a rare environmental alphaproteobacterium provides unique insights into Rickettsiaceae evolution.</title>
        <authorList>
            <person name="Martijn J."/>
            <person name="Schulz F."/>
            <person name="Zaremba-Niedzwiedzka K."/>
            <person name="Viklund J."/>
            <person name="Stepanauskas R."/>
            <person name="Andersson S.G.E."/>
            <person name="Horn M."/>
            <person name="Guy L."/>
            <person name="Ettema T.J.G."/>
        </authorList>
    </citation>
    <scope>NUCLEOTIDE SEQUENCE [LARGE SCALE GENOMIC DNA]</scope>
    <source>
        <strain evidence="3 4">SCGC AAA041-L04</strain>
    </source>
</reference>
<feature type="coiled-coil region" evidence="1">
    <location>
        <begin position="39"/>
        <end position="66"/>
    </location>
</feature>
<feature type="transmembrane region" description="Helical" evidence="2">
    <location>
        <begin position="6"/>
        <end position="26"/>
    </location>
</feature>
<dbReference type="EMBL" id="JYHA01000147">
    <property type="protein sequence ID" value="KKB96035.1"/>
    <property type="molecule type" value="Genomic_DNA"/>
</dbReference>
<accession>A0A0F5MML2</accession>
<sequence>MNLLKGRVLLNFLIGLMLVSSIYYLASHVMRGERGIMSLIELSNQSKELQKELDLVRSERITIENKVEALRSDSLDLDLLDEQARKIIGLSQPEEVVYLLDPKSL</sequence>
<evidence type="ECO:0000256" key="2">
    <source>
        <dbReference type="SAM" id="Phobius"/>
    </source>
</evidence>
<keyword evidence="2" id="KW-0472">Membrane</keyword>
<proteinExistence type="predicted"/>
<organism evidence="3 4">
    <name type="scientific">Candidatus Arcanibacter lacustris</name>
    <dbReference type="NCBI Taxonomy" id="1607817"/>
    <lineage>
        <taxon>Bacteria</taxon>
        <taxon>Pseudomonadati</taxon>
        <taxon>Pseudomonadota</taxon>
        <taxon>Alphaproteobacteria</taxon>
        <taxon>Rickettsiales</taxon>
        <taxon>Candidatus Arcanibacter</taxon>
    </lineage>
</organism>
<evidence type="ECO:0000313" key="4">
    <source>
        <dbReference type="Proteomes" id="UP000033358"/>
    </source>
</evidence>
<dbReference type="Proteomes" id="UP000033358">
    <property type="component" value="Unassembled WGS sequence"/>
</dbReference>
<evidence type="ECO:0000313" key="3">
    <source>
        <dbReference type="EMBL" id="KKB96035.1"/>
    </source>
</evidence>
<keyword evidence="2" id="KW-1133">Transmembrane helix</keyword>
<keyword evidence="1" id="KW-0175">Coiled coil</keyword>
<keyword evidence="4" id="KW-1185">Reference proteome</keyword>
<name>A0A0F5MML2_9RICK</name>